<dbReference type="PANTHER" id="PTHR30293:SF2">
    <property type="entry name" value="TRANSCRIPTIONAL ACTIVATOR PROTEIN NHAR"/>
    <property type="match status" value="1"/>
</dbReference>
<dbReference type="PANTHER" id="PTHR30293">
    <property type="entry name" value="TRANSCRIPTIONAL REGULATORY PROTEIN NAC-RELATED"/>
    <property type="match status" value="1"/>
</dbReference>
<dbReference type="EMBL" id="QJUP01000079">
    <property type="protein sequence ID" value="TBU86683.1"/>
    <property type="molecule type" value="Genomic_DNA"/>
</dbReference>
<keyword evidence="1" id="KW-0010">Activator</keyword>
<proteinExistence type="predicted"/>
<sequence length="150" mass="16298">MEDKSDRLLAELALHNLDLVLTDSQVTTTSVKVKAYNHLLGECGVVVMAAPSLAKKLRDHFPQSLTGAPFLIPTENTALRRSLDEWFAARSVHPLIRGEFADSALEKVFGAGGIGAFVVPAVIEKEVKEQYGVQTVGTLDGITERFYAVT</sequence>
<evidence type="ECO:0000313" key="4">
    <source>
        <dbReference type="Proteomes" id="UP000292639"/>
    </source>
</evidence>
<feature type="non-terminal residue" evidence="3">
    <location>
        <position position="150"/>
    </location>
</feature>
<dbReference type="InterPro" id="IPR005119">
    <property type="entry name" value="LysR_subst-bd"/>
</dbReference>
<comment type="caution">
    <text evidence="3">The sequence shown here is derived from an EMBL/GenBank/DDBJ whole genome shotgun (WGS) entry which is preliminary data.</text>
</comment>
<evidence type="ECO:0000256" key="1">
    <source>
        <dbReference type="ARBA" id="ARBA00023159"/>
    </source>
</evidence>
<dbReference type="AlphaFoldDB" id="A0A4V2KBJ1"/>
<dbReference type="GO" id="GO:0003700">
    <property type="term" value="F:DNA-binding transcription factor activity"/>
    <property type="evidence" value="ECO:0007669"/>
    <property type="project" value="TreeGrafter"/>
</dbReference>
<dbReference type="Gene3D" id="3.40.190.290">
    <property type="match status" value="1"/>
</dbReference>
<protein>
    <submittedName>
        <fullName evidence="3">LysR family transcriptional regulator</fullName>
    </submittedName>
</protein>
<accession>A0A4V2KBJ1</accession>
<dbReference type="Proteomes" id="UP000292639">
    <property type="component" value="Unassembled WGS sequence"/>
</dbReference>
<dbReference type="Pfam" id="PF03466">
    <property type="entry name" value="LysR_substrate"/>
    <property type="match status" value="1"/>
</dbReference>
<reference evidence="3 4" key="1">
    <citation type="submission" date="2018-06" db="EMBL/GenBank/DDBJ databases">
        <title>Three novel Pseudomonas species isolated from symptomatic oak.</title>
        <authorList>
            <person name="Bueno-Gonzalez V."/>
            <person name="Brady C."/>
        </authorList>
    </citation>
    <scope>NUCLEOTIDE SEQUENCE [LARGE SCALE GENOMIC DNA]</scope>
    <source>
        <strain evidence="3 4">P17C</strain>
    </source>
</reference>
<feature type="domain" description="LysR substrate-binding" evidence="2">
    <location>
        <begin position="2"/>
        <end position="134"/>
    </location>
</feature>
<evidence type="ECO:0000259" key="2">
    <source>
        <dbReference type="Pfam" id="PF03466"/>
    </source>
</evidence>
<dbReference type="GO" id="GO:2000142">
    <property type="term" value="P:regulation of DNA-templated transcription initiation"/>
    <property type="evidence" value="ECO:0007669"/>
    <property type="project" value="TreeGrafter"/>
</dbReference>
<keyword evidence="4" id="KW-1185">Reference proteome</keyword>
<evidence type="ECO:0000313" key="3">
    <source>
        <dbReference type="EMBL" id="TBU86683.1"/>
    </source>
</evidence>
<gene>
    <name evidence="3" type="ORF">DNJ96_19180</name>
</gene>
<dbReference type="SUPFAM" id="SSF53850">
    <property type="entry name" value="Periplasmic binding protein-like II"/>
    <property type="match status" value="1"/>
</dbReference>
<name>A0A4V2KBJ1_9GAMM</name>
<organism evidence="3 4">
    <name type="scientific">Stutzerimonas kirkiae</name>
    <dbReference type="NCBI Taxonomy" id="2211392"/>
    <lineage>
        <taxon>Bacteria</taxon>
        <taxon>Pseudomonadati</taxon>
        <taxon>Pseudomonadota</taxon>
        <taxon>Gammaproteobacteria</taxon>
        <taxon>Pseudomonadales</taxon>
        <taxon>Pseudomonadaceae</taxon>
        <taxon>Stutzerimonas</taxon>
    </lineage>
</organism>